<feature type="non-terminal residue" evidence="2">
    <location>
        <position position="204"/>
    </location>
</feature>
<comment type="caution">
    <text evidence="2">The sequence shown here is derived from an EMBL/GenBank/DDBJ whole genome shotgun (WGS) entry which is preliminary data.</text>
</comment>
<name>X0RVG4_9ZZZZ</name>
<dbReference type="PRINTS" id="PR01270">
    <property type="entry name" value="HDASUPER"/>
</dbReference>
<dbReference type="PANTHER" id="PTHR10625:SF10">
    <property type="entry name" value="HISTONE DEACETYLASE HDAC1"/>
    <property type="match status" value="1"/>
</dbReference>
<dbReference type="Pfam" id="PF00850">
    <property type="entry name" value="Hist_deacetyl"/>
    <property type="match status" value="1"/>
</dbReference>
<dbReference type="PANTHER" id="PTHR10625">
    <property type="entry name" value="HISTONE DEACETYLASE HDAC1-RELATED"/>
    <property type="match status" value="1"/>
</dbReference>
<reference evidence="2" key="1">
    <citation type="journal article" date="2014" name="Front. Microbiol.">
        <title>High frequency of phylogenetically diverse reductive dehalogenase-homologous genes in deep subseafloor sedimentary metagenomes.</title>
        <authorList>
            <person name="Kawai M."/>
            <person name="Futagami T."/>
            <person name="Toyoda A."/>
            <person name="Takaki Y."/>
            <person name="Nishi S."/>
            <person name="Hori S."/>
            <person name="Arai W."/>
            <person name="Tsubouchi T."/>
            <person name="Morono Y."/>
            <person name="Uchiyama I."/>
            <person name="Ito T."/>
            <person name="Fujiyama A."/>
            <person name="Inagaki F."/>
            <person name="Takami H."/>
        </authorList>
    </citation>
    <scope>NUCLEOTIDE SEQUENCE</scope>
    <source>
        <strain evidence="2">Expedition CK06-06</strain>
    </source>
</reference>
<dbReference type="Gene3D" id="3.40.800.20">
    <property type="entry name" value="Histone deacetylase domain"/>
    <property type="match status" value="1"/>
</dbReference>
<dbReference type="InterPro" id="IPR023696">
    <property type="entry name" value="Ureohydrolase_dom_sf"/>
</dbReference>
<accession>X0RVG4</accession>
<organism evidence="2">
    <name type="scientific">marine sediment metagenome</name>
    <dbReference type="NCBI Taxonomy" id="412755"/>
    <lineage>
        <taxon>unclassified sequences</taxon>
        <taxon>metagenomes</taxon>
        <taxon>ecological metagenomes</taxon>
    </lineage>
</organism>
<dbReference type="CDD" id="cd09992">
    <property type="entry name" value="HDAC_classII"/>
    <property type="match status" value="1"/>
</dbReference>
<evidence type="ECO:0000259" key="1">
    <source>
        <dbReference type="Pfam" id="PF00850"/>
    </source>
</evidence>
<sequence length="204" mass="22405">MNSGLLLDDCFKEHLTGAGHPEQPDRLDAVRRALDGAGLLGRMTPIPITEVADRDVLRIHDAAYVERIERTCETGAPYIDTPDSAICPRSYEIARLAAGSVLEAVDGVVDGRWKNAFCAVRPPGHHAERDRSMGFCLLNNVAIAAERLIQQHGVEKVMILDWDVHHGNGTQHSFEDRADVLYISLHGHPNCVYPGTGYENETGS</sequence>
<dbReference type="SUPFAM" id="SSF52768">
    <property type="entry name" value="Arginase/deacetylase"/>
    <property type="match status" value="1"/>
</dbReference>
<protein>
    <recommendedName>
        <fullName evidence="1">Histone deacetylase domain-containing protein</fullName>
    </recommendedName>
</protein>
<dbReference type="InterPro" id="IPR037138">
    <property type="entry name" value="His_deacetylse_dom_sf"/>
</dbReference>
<dbReference type="InterPro" id="IPR000286">
    <property type="entry name" value="HDACs"/>
</dbReference>
<feature type="domain" description="Histone deacetylase" evidence="1">
    <location>
        <begin position="20"/>
        <end position="203"/>
    </location>
</feature>
<proteinExistence type="predicted"/>
<gene>
    <name evidence="2" type="ORF">S01H1_16835</name>
</gene>
<evidence type="ECO:0000313" key="2">
    <source>
        <dbReference type="EMBL" id="GAF67747.1"/>
    </source>
</evidence>
<dbReference type="GO" id="GO:0004407">
    <property type="term" value="F:histone deacetylase activity"/>
    <property type="evidence" value="ECO:0007669"/>
    <property type="project" value="TreeGrafter"/>
</dbReference>
<dbReference type="GO" id="GO:0040029">
    <property type="term" value="P:epigenetic regulation of gene expression"/>
    <property type="evidence" value="ECO:0007669"/>
    <property type="project" value="TreeGrafter"/>
</dbReference>
<dbReference type="InterPro" id="IPR023801">
    <property type="entry name" value="His_deacetylse_dom"/>
</dbReference>
<dbReference type="EMBL" id="BARS01008882">
    <property type="protein sequence ID" value="GAF67747.1"/>
    <property type="molecule type" value="Genomic_DNA"/>
</dbReference>
<dbReference type="AlphaFoldDB" id="X0RVG4"/>